<evidence type="ECO:0000313" key="11">
    <source>
        <dbReference type="Proteomes" id="UP000032452"/>
    </source>
</evidence>
<dbReference type="Proteomes" id="UP000032452">
    <property type="component" value="Unassembled WGS sequence"/>
</dbReference>
<evidence type="ECO:0000256" key="5">
    <source>
        <dbReference type="ARBA" id="ARBA00022989"/>
    </source>
</evidence>
<reference evidence="10 11" key="1">
    <citation type="submission" date="2015-02" db="EMBL/GenBank/DDBJ databases">
        <title>Draft genome of a novel marine cyanobacterium (Chroococcales) isolated from South Atlantic Ocean.</title>
        <authorList>
            <person name="Rigonato J."/>
            <person name="Alvarenga D.O."/>
            <person name="Branco L.H."/>
            <person name="Varani A.M."/>
            <person name="Brandini F.P."/>
            <person name="Fiore M.F."/>
        </authorList>
    </citation>
    <scope>NUCLEOTIDE SEQUENCE [LARGE SCALE GENOMIC DNA]</scope>
    <source>
        <strain evidence="10 11">CENA595</strain>
    </source>
</reference>
<evidence type="ECO:0000256" key="7">
    <source>
        <dbReference type="SAM" id="Phobius"/>
    </source>
</evidence>
<keyword evidence="4 7" id="KW-0812">Transmembrane</keyword>
<feature type="domain" description="MgtC/SapB/SrpB/YhiD N-terminal" evidence="8">
    <location>
        <begin position="10"/>
        <end position="131"/>
    </location>
</feature>
<evidence type="ECO:0000259" key="9">
    <source>
        <dbReference type="Pfam" id="PF21770"/>
    </source>
</evidence>
<dbReference type="InterPro" id="IPR048640">
    <property type="entry name" value="MgtC-like_C"/>
</dbReference>
<proteinExistence type="inferred from homology"/>
<feature type="transmembrane region" description="Helical" evidence="7">
    <location>
        <begin position="6"/>
        <end position="23"/>
    </location>
</feature>
<dbReference type="PANTHER" id="PTHR33778">
    <property type="entry name" value="PROTEIN MGTC"/>
    <property type="match status" value="1"/>
</dbReference>
<evidence type="ECO:0000256" key="4">
    <source>
        <dbReference type="ARBA" id="ARBA00022692"/>
    </source>
</evidence>
<feature type="transmembrane region" description="Helical" evidence="7">
    <location>
        <begin position="35"/>
        <end position="55"/>
    </location>
</feature>
<dbReference type="RefSeq" id="WP_045054849.1">
    <property type="nucleotide sequence ID" value="NZ_CAWMDP010000048.1"/>
</dbReference>
<dbReference type="OrthoDB" id="9811198at2"/>
<keyword evidence="3" id="KW-1003">Cell membrane</keyword>
<keyword evidence="6 7" id="KW-0472">Membrane</keyword>
<gene>
    <name evidence="10" type="ORF">UH38_11730</name>
</gene>
<dbReference type="Gene3D" id="3.30.70.260">
    <property type="match status" value="1"/>
</dbReference>
<dbReference type="Pfam" id="PF21770">
    <property type="entry name" value="MgtC_SapB_C"/>
    <property type="match status" value="1"/>
</dbReference>
<name>A0A0D8ZSY1_9CYAN</name>
<feature type="transmembrane region" description="Helical" evidence="7">
    <location>
        <begin position="91"/>
        <end position="110"/>
    </location>
</feature>
<comment type="similarity">
    <text evidence="2">Belongs to the MgtC/SapB family.</text>
</comment>
<accession>A0A0D8ZSY1</accession>
<dbReference type="InterPro" id="IPR003416">
    <property type="entry name" value="MgtC/SapB/SrpB/YhiD_fam"/>
</dbReference>
<dbReference type="EMBL" id="JYON01000011">
    <property type="protein sequence ID" value="KJH71472.1"/>
    <property type="molecule type" value="Genomic_DNA"/>
</dbReference>
<dbReference type="InterPro" id="IPR049177">
    <property type="entry name" value="MgtC_SapB_SrpB_YhiD_N"/>
</dbReference>
<sequence>MSWIDFAIRLLLAFILGAAIGIERQWRQTKSVLKTNVLVSIGAAMFVMLSAMFTGDASPTRVAAQVVSGVGFLGGGVILREGSSVRGLNTAATLWCAAAVGSLIGAGFLFQAYVGALAVIGANLLLSPLVQFVQNLNGETIAETKLETRYRCRVVCDREDEADVRALLSQAVHDGVLVLDAFYSKNIDGKDINNPTLVEIKANILTQGRNDSLLDELVNLLKLKVNVTKISWEFISQESE</sequence>
<keyword evidence="5 7" id="KW-1133">Transmembrane helix</keyword>
<protein>
    <submittedName>
        <fullName evidence="10">MgtC/SapB transporter</fullName>
    </submittedName>
</protein>
<dbReference type="PANTHER" id="PTHR33778:SF3">
    <property type="entry name" value="PROTEIN MGTC"/>
    <property type="match status" value="1"/>
</dbReference>
<dbReference type="AlphaFoldDB" id="A0A0D8ZSY1"/>
<dbReference type="GO" id="GO:0005886">
    <property type="term" value="C:plasma membrane"/>
    <property type="evidence" value="ECO:0007669"/>
    <property type="project" value="UniProtKB-SubCell"/>
</dbReference>
<feature type="domain" description="MgtC-like C-terminal" evidence="9">
    <location>
        <begin position="150"/>
        <end position="232"/>
    </location>
</feature>
<dbReference type="STRING" id="1618023.UH38_11730"/>
<dbReference type="PRINTS" id="PR01837">
    <property type="entry name" value="MGTCSAPBPROT"/>
</dbReference>
<evidence type="ECO:0000259" key="8">
    <source>
        <dbReference type="Pfam" id="PF02308"/>
    </source>
</evidence>
<comment type="caution">
    <text evidence="10">The sequence shown here is derived from an EMBL/GenBank/DDBJ whole genome shotgun (WGS) entry which is preliminary data.</text>
</comment>
<evidence type="ECO:0000256" key="3">
    <source>
        <dbReference type="ARBA" id="ARBA00022475"/>
    </source>
</evidence>
<evidence type="ECO:0000256" key="2">
    <source>
        <dbReference type="ARBA" id="ARBA00009298"/>
    </source>
</evidence>
<comment type="subcellular location">
    <subcellularLocation>
        <location evidence="1">Cell membrane</location>
        <topology evidence="1">Multi-pass membrane protein</topology>
    </subcellularLocation>
</comment>
<dbReference type="Pfam" id="PF02308">
    <property type="entry name" value="MgtC"/>
    <property type="match status" value="1"/>
</dbReference>
<evidence type="ECO:0000256" key="1">
    <source>
        <dbReference type="ARBA" id="ARBA00004651"/>
    </source>
</evidence>
<organism evidence="10 11">
    <name type="scientific">Aliterella atlantica CENA595</name>
    <dbReference type="NCBI Taxonomy" id="1618023"/>
    <lineage>
        <taxon>Bacteria</taxon>
        <taxon>Bacillati</taxon>
        <taxon>Cyanobacteriota</taxon>
        <taxon>Cyanophyceae</taxon>
        <taxon>Chroococcidiopsidales</taxon>
        <taxon>Aliterellaceae</taxon>
        <taxon>Aliterella</taxon>
    </lineage>
</organism>
<dbReference type="PATRIC" id="fig|1618023.3.peg.4204"/>
<evidence type="ECO:0000313" key="10">
    <source>
        <dbReference type="EMBL" id="KJH71472.1"/>
    </source>
</evidence>
<keyword evidence="11" id="KW-1185">Reference proteome</keyword>
<evidence type="ECO:0000256" key="6">
    <source>
        <dbReference type="ARBA" id="ARBA00023136"/>
    </source>
</evidence>
<feature type="transmembrane region" description="Helical" evidence="7">
    <location>
        <begin position="61"/>
        <end position="79"/>
    </location>
</feature>